<dbReference type="PROSITE" id="PS50128">
    <property type="entry name" value="SURP"/>
    <property type="match status" value="2"/>
</dbReference>
<keyword evidence="4" id="KW-0805">Transcription regulation</keyword>
<feature type="region of interest" description="Disordered" evidence="7">
    <location>
        <begin position="271"/>
        <end position="401"/>
    </location>
</feature>
<feature type="region of interest" description="Disordered" evidence="7">
    <location>
        <begin position="699"/>
        <end position="787"/>
    </location>
</feature>
<dbReference type="GO" id="GO:0000395">
    <property type="term" value="P:mRNA 5'-splice site recognition"/>
    <property type="evidence" value="ECO:0007669"/>
    <property type="project" value="TreeGrafter"/>
</dbReference>
<dbReference type="EMBL" id="JALJOS010000006">
    <property type="protein sequence ID" value="KAK9837971.1"/>
    <property type="molecule type" value="Genomic_DNA"/>
</dbReference>
<feature type="domain" description="SURP motif" evidence="8">
    <location>
        <begin position="440"/>
        <end position="482"/>
    </location>
</feature>
<keyword evidence="10" id="KW-1185">Reference proteome</keyword>
<evidence type="ECO:0000256" key="2">
    <source>
        <dbReference type="ARBA" id="ARBA00022737"/>
    </source>
</evidence>
<dbReference type="GO" id="GO:0003723">
    <property type="term" value="F:RNA binding"/>
    <property type="evidence" value="ECO:0007669"/>
    <property type="project" value="UniProtKB-KW"/>
</dbReference>
<feature type="region of interest" description="Disordered" evidence="7">
    <location>
        <begin position="551"/>
        <end position="667"/>
    </location>
</feature>
<feature type="compositionally biased region" description="Polar residues" evidence="7">
    <location>
        <begin position="507"/>
        <end position="519"/>
    </location>
</feature>
<keyword evidence="2" id="KW-0677">Repeat</keyword>
<feature type="compositionally biased region" description="Acidic residues" evidence="7">
    <location>
        <begin position="832"/>
        <end position="841"/>
    </location>
</feature>
<comment type="caution">
    <text evidence="9">The sequence shown here is derived from an EMBL/GenBank/DDBJ whole genome shotgun (WGS) entry which is preliminary data.</text>
</comment>
<feature type="compositionally biased region" description="Polar residues" evidence="7">
    <location>
        <begin position="599"/>
        <end position="612"/>
    </location>
</feature>
<evidence type="ECO:0000313" key="9">
    <source>
        <dbReference type="EMBL" id="KAK9837971.1"/>
    </source>
</evidence>
<dbReference type="AlphaFoldDB" id="A0AAW1RXX4"/>
<dbReference type="Gene3D" id="1.10.10.790">
    <property type="entry name" value="Surp module"/>
    <property type="match status" value="2"/>
</dbReference>
<reference evidence="9 10" key="1">
    <citation type="journal article" date="2024" name="Nat. Commun.">
        <title>Phylogenomics reveals the evolutionary origins of lichenization in chlorophyte algae.</title>
        <authorList>
            <person name="Puginier C."/>
            <person name="Libourel C."/>
            <person name="Otte J."/>
            <person name="Skaloud P."/>
            <person name="Haon M."/>
            <person name="Grisel S."/>
            <person name="Petersen M."/>
            <person name="Berrin J.G."/>
            <person name="Delaux P.M."/>
            <person name="Dal Grande F."/>
            <person name="Keller J."/>
        </authorList>
    </citation>
    <scope>NUCLEOTIDE SEQUENCE [LARGE SCALE GENOMIC DNA]</scope>
    <source>
        <strain evidence="9 10">SAG 2145</strain>
    </source>
</reference>
<protein>
    <recommendedName>
        <fullName evidence="8">SURP motif domain-containing protein</fullName>
    </recommendedName>
</protein>
<dbReference type="InterPro" id="IPR040397">
    <property type="entry name" value="SWAP"/>
</dbReference>
<evidence type="ECO:0000256" key="5">
    <source>
        <dbReference type="ARBA" id="ARBA00023163"/>
    </source>
</evidence>
<name>A0AAW1RXX4_9CHLO</name>
<feature type="compositionally biased region" description="Basic and acidic residues" evidence="7">
    <location>
        <begin position="847"/>
        <end position="858"/>
    </location>
</feature>
<feature type="compositionally biased region" description="Polar residues" evidence="7">
    <location>
        <begin position="551"/>
        <end position="586"/>
    </location>
</feature>
<evidence type="ECO:0000259" key="8">
    <source>
        <dbReference type="PROSITE" id="PS50128"/>
    </source>
</evidence>
<sequence>MTARNDFAGVRGEKAKVEFTVYGLECSVHQDGESAQYFNLGKHLLQLSSDPSVKVDRYDVRLLLDEATRVMDVEPGQEAEDFGLQELEKERYLDLCEGDELAESPAAAAAAAAALDESGKADDNGPASNHSAEPNAQAYAAVGFDYAPEAQQPSGIISHDDQPEGLRLYAPPVSYPARLAEHLPESERTFKVMLQTAGFVRQAPQMEFLLRVKQAHNKNFGFLMPNTKLHPFFRWLVEANPPLPQGNGSAQAEPKSCVAERDAGLSQLAQYGSRDTAASDSSACSASSDAPSVSTHTGSMPADHDQPEQQKDKPPLRILGKRTRTGLTKIDIKAPQAEAAEQEPISYGPALAPEGYCETSQPTEGKLADAASGSAASIQGAGPAETEAGPEKGPSNTTSQAAGMVPDQAAVTAVAVEPSEPVAPGMEPEGPMPSSEMQLIITKLAGFIQRYGINFEATIKRKEQGNPRFAFLMPWNEHHWLYRKQLVEAVGEQEAAKLYSRDPAPTQPSISPGPSSTAAGSLDVQDATLPCSNEPQSLPQPAAEPHIMASHETTSDQNPLQPAQADIETTQPGPAPASTPQGSMQDSEAAAVPVVSEQPVANHSTAVSQADASESAAPDGQQLPGKEELSQAQAIQPVQLRLAKQAIASPDTQEPAAEDNQPESKSVALEHVTVQLVTAAKAPSAGAVSVPVLLRANPSLNRATRRVFGPMPQPSAAAEKPDQEPSPSLSDPGEDLAANAFPGTHEGSNGPVADGSKEEIGQVSSPQPAEVVEDGLTAEERKAKRRRMARRFLQTKKQNGQISMEEARRSHLQALALHRQALALDQDDVEALEELPEEPPEPGEIAEPARDGPLRRLTDAGITSQGFLPALETLLEPSGNPQPTRHLFASAQTLPTRHAAAEAATKSRSSSSTSDTSSGNSGSDIEDDSDDLNAARRRRGKHRDRSRTPADILP</sequence>
<feature type="region of interest" description="Disordered" evidence="7">
    <location>
        <begin position="112"/>
        <end position="132"/>
    </location>
</feature>
<evidence type="ECO:0000313" key="10">
    <source>
        <dbReference type="Proteomes" id="UP001438707"/>
    </source>
</evidence>
<dbReference type="SMART" id="SM01141">
    <property type="entry name" value="DRY_EERY"/>
    <property type="match status" value="1"/>
</dbReference>
<dbReference type="InterPro" id="IPR035967">
    <property type="entry name" value="SWAP/Surp_sf"/>
</dbReference>
<dbReference type="InterPro" id="IPR019147">
    <property type="entry name" value="SWAP_N_domain"/>
</dbReference>
<dbReference type="SMART" id="SM00648">
    <property type="entry name" value="SWAP"/>
    <property type="match status" value="2"/>
</dbReference>
<dbReference type="Proteomes" id="UP001438707">
    <property type="component" value="Unassembled WGS sequence"/>
</dbReference>
<dbReference type="InterPro" id="IPR000061">
    <property type="entry name" value="Surp"/>
</dbReference>
<feature type="compositionally biased region" description="Low complexity" evidence="7">
    <location>
        <begin position="273"/>
        <end position="294"/>
    </location>
</feature>
<dbReference type="PANTHER" id="PTHR13161">
    <property type="entry name" value="SPLICING FACTOR SUPPRESSOR OF WHITE APRICOT"/>
    <property type="match status" value="1"/>
</dbReference>
<feature type="region of interest" description="Disordered" evidence="7">
    <location>
        <begin position="499"/>
        <end position="521"/>
    </location>
</feature>
<gene>
    <name evidence="9" type="ORF">WJX74_008811</name>
</gene>
<dbReference type="Pfam" id="PF09750">
    <property type="entry name" value="DRY_EERY"/>
    <property type="match status" value="1"/>
</dbReference>
<keyword evidence="3" id="KW-0694">RNA-binding</keyword>
<evidence type="ECO:0000256" key="4">
    <source>
        <dbReference type="ARBA" id="ARBA00023015"/>
    </source>
</evidence>
<evidence type="ECO:0000256" key="6">
    <source>
        <dbReference type="ARBA" id="ARBA00023187"/>
    </source>
</evidence>
<feature type="compositionally biased region" description="Basic residues" evidence="7">
    <location>
        <begin position="935"/>
        <end position="945"/>
    </location>
</feature>
<feature type="compositionally biased region" description="Low complexity" evidence="7">
    <location>
        <begin position="907"/>
        <end position="923"/>
    </location>
</feature>
<proteinExistence type="predicted"/>
<dbReference type="SUPFAM" id="SSF109905">
    <property type="entry name" value="Surp module (SWAP domain)"/>
    <property type="match status" value="2"/>
</dbReference>
<keyword evidence="6" id="KW-0508">mRNA splicing</keyword>
<evidence type="ECO:0000256" key="3">
    <source>
        <dbReference type="ARBA" id="ARBA00022884"/>
    </source>
</evidence>
<feature type="compositionally biased region" description="Low complexity" evidence="7">
    <location>
        <begin position="334"/>
        <end position="344"/>
    </location>
</feature>
<feature type="domain" description="SURP motif" evidence="8">
    <location>
        <begin position="192"/>
        <end position="233"/>
    </location>
</feature>
<organism evidence="9 10">
    <name type="scientific">Apatococcus lobatus</name>
    <dbReference type="NCBI Taxonomy" id="904363"/>
    <lineage>
        <taxon>Eukaryota</taxon>
        <taxon>Viridiplantae</taxon>
        <taxon>Chlorophyta</taxon>
        <taxon>core chlorophytes</taxon>
        <taxon>Trebouxiophyceae</taxon>
        <taxon>Chlorellales</taxon>
        <taxon>Chlorellaceae</taxon>
        <taxon>Apatococcus</taxon>
    </lineage>
</organism>
<feature type="region of interest" description="Disordered" evidence="7">
    <location>
        <begin position="832"/>
        <end position="954"/>
    </location>
</feature>
<dbReference type="Pfam" id="PF01805">
    <property type="entry name" value="Surp"/>
    <property type="match status" value="2"/>
</dbReference>
<evidence type="ECO:0000256" key="1">
    <source>
        <dbReference type="ARBA" id="ARBA00022664"/>
    </source>
</evidence>
<keyword evidence="1" id="KW-0507">mRNA processing</keyword>
<evidence type="ECO:0000256" key="7">
    <source>
        <dbReference type="SAM" id="MobiDB-lite"/>
    </source>
</evidence>
<dbReference type="PANTHER" id="PTHR13161:SF15">
    <property type="entry name" value="SPLICING FACTOR, SUPPRESSOR OF WHITE-APRICOT HOMOLOG"/>
    <property type="match status" value="1"/>
</dbReference>
<keyword evidence="5" id="KW-0804">Transcription</keyword>
<feature type="compositionally biased region" description="Low complexity" evidence="7">
    <location>
        <begin position="368"/>
        <end position="384"/>
    </location>
</feature>
<feature type="compositionally biased region" description="Basic and acidic residues" evidence="7">
    <location>
        <begin position="302"/>
        <end position="315"/>
    </location>
</feature>
<accession>A0AAW1RXX4</accession>